<protein>
    <submittedName>
        <fullName evidence="2">Uncharacterized protein</fullName>
    </submittedName>
</protein>
<evidence type="ECO:0000256" key="1">
    <source>
        <dbReference type="SAM" id="MobiDB-lite"/>
    </source>
</evidence>
<reference evidence="2 3" key="1">
    <citation type="journal article" date="2020" name="BMC Genomics">
        <title>Intraspecific diversification of the crop wild relative Brassica cretica Lam. using demographic model selection.</title>
        <authorList>
            <person name="Kioukis A."/>
            <person name="Michalopoulou V.A."/>
            <person name="Briers L."/>
            <person name="Pirintsos S."/>
            <person name="Studholme D.J."/>
            <person name="Pavlidis P."/>
            <person name="Sarris P.F."/>
        </authorList>
    </citation>
    <scope>NUCLEOTIDE SEQUENCE [LARGE SCALE GENOMIC DNA]</scope>
    <source>
        <strain evidence="3">cv. PFS-1207/04</strain>
    </source>
</reference>
<proteinExistence type="predicted"/>
<keyword evidence="3" id="KW-1185">Reference proteome</keyword>
<gene>
    <name evidence="2" type="ORF">DY000_02012232</name>
</gene>
<evidence type="ECO:0000313" key="2">
    <source>
        <dbReference type="EMBL" id="KAF3567831.1"/>
    </source>
</evidence>
<feature type="compositionally biased region" description="Polar residues" evidence="1">
    <location>
        <begin position="57"/>
        <end position="80"/>
    </location>
</feature>
<sequence>MVGENPSKSELENNDSTKWSYELLQLDEQSIQFEKFSNEEVVKDKDWRHSINEENKMISNNKEYSLHPQSKKQNTSYKVQSNKKDNEKLLVKLIVEDNSSKRVMEVTESKQISSKRLMEENSTSNSVNLIQIEINIKKVIKLENSVNNK</sequence>
<dbReference type="Proteomes" id="UP000266723">
    <property type="component" value="Unassembled WGS sequence"/>
</dbReference>
<organism evidence="2 3">
    <name type="scientific">Brassica cretica</name>
    <name type="common">Mustard</name>
    <dbReference type="NCBI Taxonomy" id="69181"/>
    <lineage>
        <taxon>Eukaryota</taxon>
        <taxon>Viridiplantae</taxon>
        <taxon>Streptophyta</taxon>
        <taxon>Embryophyta</taxon>
        <taxon>Tracheophyta</taxon>
        <taxon>Spermatophyta</taxon>
        <taxon>Magnoliopsida</taxon>
        <taxon>eudicotyledons</taxon>
        <taxon>Gunneridae</taxon>
        <taxon>Pentapetalae</taxon>
        <taxon>rosids</taxon>
        <taxon>malvids</taxon>
        <taxon>Brassicales</taxon>
        <taxon>Brassicaceae</taxon>
        <taxon>Brassiceae</taxon>
        <taxon>Brassica</taxon>
    </lineage>
</organism>
<name>A0ABQ7D6K1_BRACR</name>
<evidence type="ECO:0000313" key="3">
    <source>
        <dbReference type="Proteomes" id="UP000266723"/>
    </source>
</evidence>
<dbReference type="EMBL" id="QGKV02000759">
    <property type="protein sequence ID" value="KAF3567831.1"/>
    <property type="molecule type" value="Genomic_DNA"/>
</dbReference>
<feature type="region of interest" description="Disordered" evidence="1">
    <location>
        <begin position="53"/>
        <end position="82"/>
    </location>
</feature>
<accession>A0ABQ7D6K1</accession>
<comment type="caution">
    <text evidence="2">The sequence shown here is derived from an EMBL/GenBank/DDBJ whole genome shotgun (WGS) entry which is preliminary data.</text>
</comment>